<name>A0AAV2ER25_9ROSI</name>
<gene>
    <name evidence="1" type="ORF">LTRI10_LOCUS28991</name>
</gene>
<evidence type="ECO:0000313" key="2">
    <source>
        <dbReference type="Proteomes" id="UP001497516"/>
    </source>
</evidence>
<evidence type="ECO:0000313" key="1">
    <source>
        <dbReference type="EMBL" id="CAL1388043.1"/>
    </source>
</evidence>
<organism evidence="1 2">
    <name type="scientific">Linum trigynum</name>
    <dbReference type="NCBI Taxonomy" id="586398"/>
    <lineage>
        <taxon>Eukaryota</taxon>
        <taxon>Viridiplantae</taxon>
        <taxon>Streptophyta</taxon>
        <taxon>Embryophyta</taxon>
        <taxon>Tracheophyta</taxon>
        <taxon>Spermatophyta</taxon>
        <taxon>Magnoliopsida</taxon>
        <taxon>eudicotyledons</taxon>
        <taxon>Gunneridae</taxon>
        <taxon>Pentapetalae</taxon>
        <taxon>rosids</taxon>
        <taxon>fabids</taxon>
        <taxon>Malpighiales</taxon>
        <taxon>Linaceae</taxon>
        <taxon>Linum</taxon>
    </lineage>
</organism>
<dbReference type="AlphaFoldDB" id="A0AAV2ER25"/>
<sequence length="93" mass="10104">MERSSASSSRPSLPRLATVEDAAILHLPGNGAALALLRRRWAEALDRLNSRLDSFKSRIISSSPTAIATTATPCGVVVEEESERNHATAEEWF</sequence>
<protein>
    <submittedName>
        <fullName evidence="1">Uncharacterized protein</fullName>
    </submittedName>
</protein>
<reference evidence="1 2" key="1">
    <citation type="submission" date="2024-04" db="EMBL/GenBank/DDBJ databases">
        <authorList>
            <person name="Fracassetti M."/>
        </authorList>
    </citation>
    <scope>NUCLEOTIDE SEQUENCE [LARGE SCALE GENOMIC DNA]</scope>
</reference>
<accession>A0AAV2ER25</accession>
<dbReference type="EMBL" id="OZ034818">
    <property type="protein sequence ID" value="CAL1388043.1"/>
    <property type="molecule type" value="Genomic_DNA"/>
</dbReference>
<dbReference type="Proteomes" id="UP001497516">
    <property type="component" value="Chromosome 5"/>
</dbReference>
<keyword evidence="2" id="KW-1185">Reference proteome</keyword>
<proteinExistence type="predicted"/>